<dbReference type="Gene3D" id="3.30.559.10">
    <property type="entry name" value="Chloramphenicol acetyltransferase-like domain"/>
    <property type="match status" value="1"/>
</dbReference>
<dbReference type="EMBL" id="CAMXCT020001752">
    <property type="protein sequence ID" value="CAL1146124.1"/>
    <property type="molecule type" value="Genomic_DNA"/>
</dbReference>
<gene>
    <name evidence="1" type="ORF">C1SCF055_LOCUS19546</name>
</gene>
<keyword evidence="4" id="KW-1185">Reference proteome</keyword>
<proteinExistence type="predicted"/>
<dbReference type="InterPro" id="IPR023213">
    <property type="entry name" value="CAT-like_dom_sf"/>
</dbReference>
<dbReference type="Proteomes" id="UP001152797">
    <property type="component" value="Unassembled WGS sequence"/>
</dbReference>
<evidence type="ECO:0000313" key="2">
    <source>
        <dbReference type="EMBL" id="CAL1146124.1"/>
    </source>
</evidence>
<evidence type="ECO:0000313" key="3">
    <source>
        <dbReference type="EMBL" id="CAL4780061.1"/>
    </source>
</evidence>
<accession>A0A9P1FX05</accession>
<name>A0A9P1FX05_9DINO</name>
<evidence type="ECO:0000313" key="4">
    <source>
        <dbReference type="Proteomes" id="UP001152797"/>
    </source>
</evidence>
<organism evidence="1">
    <name type="scientific">Cladocopium goreaui</name>
    <dbReference type="NCBI Taxonomy" id="2562237"/>
    <lineage>
        <taxon>Eukaryota</taxon>
        <taxon>Sar</taxon>
        <taxon>Alveolata</taxon>
        <taxon>Dinophyceae</taxon>
        <taxon>Suessiales</taxon>
        <taxon>Symbiodiniaceae</taxon>
        <taxon>Cladocopium</taxon>
    </lineage>
</organism>
<dbReference type="EMBL" id="CAMXCT010001752">
    <property type="protein sequence ID" value="CAI3992749.1"/>
    <property type="molecule type" value="Genomic_DNA"/>
</dbReference>
<protein>
    <submittedName>
        <fullName evidence="3">Phosphatidylinositol 4-phosphate 5-kinase-like protein 1</fullName>
    </submittedName>
</protein>
<dbReference type="EMBL" id="CAMXCT030001752">
    <property type="protein sequence ID" value="CAL4780061.1"/>
    <property type="molecule type" value="Genomic_DNA"/>
</dbReference>
<evidence type="ECO:0000313" key="1">
    <source>
        <dbReference type="EMBL" id="CAI3992749.1"/>
    </source>
</evidence>
<dbReference type="Pfam" id="PF02458">
    <property type="entry name" value="Transferase"/>
    <property type="match status" value="1"/>
</dbReference>
<sequence length="494" mass="53550">MTFALGCRPISQDGKQGPVPSKPPLPSLVRAARQGPECLVPLSLAEQNDCNATLDIAFSWEQPVDPAKLTESLAKALSLFPCCAGRFVTRDVLVEPAAGVTLKQRRMCILCNNAGISFSNSHYNGKRPSVIGPMTGLFDRAVGTTAKVDGCGGPLLRVKLLNCQDGQILALSFSQGLADVKAIGLFVEAWGKYHCGEEPSHSSDNSRTILEGAVNNGFPKLDPCFTYLHRREPSSSTMSAAKAAAAAAERLGVTTFLLKWEELNRLGETFSRKLRGRRLIFDSESLSHDEVAFAIVVESLGRAVSASVWLDYRATFAYDRMFGHVRGVADVDLPSDALKAASVIRKKLQIARENPDFWCWKAQQSKSCPVVPSSEIIFCSWLEAADLKAFSFGSTPSGAGLGCSFWHWWAHTPEARLRSGGGGAVGANGRGCPSLVVLLPHEDGVQVQAGQFQEASQNCGCSRANPWQLYRHSCHRVRRQSFVQSTIALSIIHS</sequence>
<reference evidence="2" key="2">
    <citation type="submission" date="2024-04" db="EMBL/GenBank/DDBJ databases">
        <authorList>
            <person name="Chen Y."/>
            <person name="Shah S."/>
            <person name="Dougan E. K."/>
            <person name="Thang M."/>
            <person name="Chan C."/>
        </authorList>
    </citation>
    <scope>NUCLEOTIDE SEQUENCE [LARGE SCALE GENOMIC DNA]</scope>
</reference>
<reference evidence="1" key="1">
    <citation type="submission" date="2022-10" db="EMBL/GenBank/DDBJ databases">
        <authorList>
            <person name="Chen Y."/>
            <person name="Dougan E. K."/>
            <person name="Chan C."/>
            <person name="Rhodes N."/>
            <person name="Thang M."/>
        </authorList>
    </citation>
    <scope>NUCLEOTIDE SEQUENCE</scope>
</reference>
<dbReference type="AlphaFoldDB" id="A0A9P1FX05"/>
<comment type="caution">
    <text evidence="1">The sequence shown here is derived from an EMBL/GenBank/DDBJ whole genome shotgun (WGS) entry which is preliminary data.</text>
</comment>
<dbReference type="OrthoDB" id="435099at2759"/>